<dbReference type="EMBL" id="CP036273">
    <property type="protein sequence ID" value="QDU22148.1"/>
    <property type="molecule type" value="Genomic_DNA"/>
</dbReference>
<dbReference type="Proteomes" id="UP000319576">
    <property type="component" value="Chromosome"/>
</dbReference>
<dbReference type="InterPro" id="IPR029068">
    <property type="entry name" value="Glyas_Bleomycin-R_OHBP_Dase"/>
</dbReference>
<dbReference type="SUPFAM" id="SSF54593">
    <property type="entry name" value="Glyoxalase/Bleomycin resistance protein/Dihydroxybiphenyl dioxygenase"/>
    <property type="match status" value="1"/>
</dbReference>
<gene>
    <name evidence="2" type="ORF">ETAA1_41240</name>
</gene>
<reference evidence="2 3" key="1">
    <citation type="submission" date="2019-02" db="EMBL/GenBank/DDBJ databases">
        <title>Deep-cultivation of Planctomycetes and their phenomic and genomic characterization uncovers novel biology.</title>
        <authorList>
            <person name="Wiegand S."/>
            <person name="Jogler M."/>
            <person name="Boedeker C."/>
            <person name="Pinto D."/>
            <person name="Vollmers J."/>
            <person name="Rivas-Marin E."/>
            <person name="Kohn T."/>
            <person name="Peeters S.H."/>
            <person name="Heuer A."/>
            <person name="Rast P."/>
            <person name="Oberbeckmann S."/>
            <person name="Bunk B."/>
            <person name="Jeske O."/>
            <person name="Meyerdierks A."/>
            <person name="Storesund J.E."/>
            <person name="Kallscheuer N."/>
            <person name="Luecker S."/>
            <person name="Lage O.M."/>
            <person name="Pohl T."/>
            <person name="Merkel B.J."/>
            <person name="Hornburger P."/>
            <person name="Mueller R.-W."/>
            <person name="Bruemmer F."/>
            <person name="Labrenz M."/>
            <person name="Spormann A.M."/>
            <person name="Op den Camp H."/>
            <person name="Overmann J."/>
            <person name="Amann R."/>
            <person name="Jetten M.S.M."/>
            <person name="Mascher T."/>
            <person name="Medema M.H."/>
            <person name="Devos D.P."/>
            <person name="Kaster A.-K."/>
            <person name="Ovreas L."/>
            <person name="Rohde M."/>
            <person name="Galperin M.Y."/>
            <person name="Jogler C."/>
        </authorList>
    </citation>
    <scope>NUCLEOTIDE SEQUENCE [LARGE SCALE GENOMIC DNA]</scope>
    <source>
        <strain evidence="2 3">ETA_A1</strain>
    </source>
</reference>
<dbReference type="PROSITE" id="PS51819">
    <property type="entry name" value="VOC"/>
    <property type="match status" value="1"/>
</dbReference>
<organism evidence="2 3">
    <name type="scientific">Urbifossiella limnaea</name>
    <dbReference type="NCBI Taxonomy" id="2528023"/>
    <lineage>
        <taxon>Bacteria</taxon>
        <taxon>Pseudomonadati</taxon>
        <taxon>Planctomycetota</taxon>
        <taxon>Planctomycetia</taxon>
        <taxon>Gemmatales</taxon>
        <taxon>Gemmataceae</taxon>
        <taxon>Urbifossiella</taxon>
    </lineage>
</organism>
<dbReference type="InterPro" id="IPR037523">
    <property type="entry name" value="VOC_core"/>
</dbReference>
<accession>A0A517XXC2</accession>
<dbReference type="RefSeq" id="WP_145241635.1">
    <property type="nucleotide sequence ID" value="NZ_CP036273.1"/>
</dbReference>
<sequence length="182" mass="20030">MRLDHIAYRVADRDATVKFLSDAFGYTFQAEFDIFFNDEKTDAARCVALEPPEKPGKHAAFSLPGPDGVVYHLAPEVFVSEGTPGSIVGNWVAARGGVGGIHHLAYEVPDVEAKRQEWVANGWGDFTSDHAFKCDDLTQIFTTPHRLTGVIFEFIERKGYGFCAANVKELMKSTVAADGNMK</sequence>
<evidence type="ECO:0000313" key="3">
    <source>
        <dbReference type="Proteomes" id="UP000319576"/>
    </source>
</evidence>
<protein>
    <recommendedName>
        <fullName evidence="1">VOC domain-containing protein</fullName>
    </recommendedName>
</protein>
<dbReference type="Pfam" id="PF13669">
    <property type="entry name" value="Glyoxalase_4"/>
    <property type="match status" value="1"/>
</dbReference>
<dbReference type="Gene3D" id="3.10.180.10">
    <property type="entry name" value="2,3-Dihydroxybiphenyl 1,2-Dioxygenase, domain 1"/>
    <property type="match status" value="1"/>
</dbReference>
<proteinExistence type="predicted"/>
<dbReference type="AlphaFoldDB" id="A0A517XXC2"/>
<dbReference type="OrthoDB" id="9795618at2"/>
<evidence type="ECO:0000259" key="1">
    <source>
        <dbReference type="PROSITE" id="PS51819"/>
    </source>
</evidence>
<evidence type="ECO:0000313" key="2">
    <source>
        <dbReference type="EMBL" id="QDU22148.1"/>
    </source>
</evidence>
<name>A0A517XXC2_9BACT</name>
<feature type="domain" description="VOC" evidence="1">
    <location>
        <begin position="2"/>
        <end position="157"/>
    </location>
</feature>
<dbReference type="KEGG" id="uli:ETAA1_41240"/>
<keyword evidence="3" id="KW-1185">Reference proteome</keyword>